<evidence type="ECO:0000313" key="1">
    <source>
        <dbReference type="EMBL" id="JAE03513.1"/>
    </source>
</evidence>
<accession>A0A0A9F5G5</accession>
<dbReference type="EMBL" id="GBRH01194383">
    <property type="protein sequence ID" value="JAE03513.1"/>
    <property type="molecule type" value="Transcribed_RNA"/>
</dbReference>
<dbReference type="AlphaFoldDB" id="A0A0A9F5G5"/>
<organism evidence="1">
    <name type="scientific">Arundo donax</name>
    <name type="common">Giant reed</name>
    <name type="synonym">Donax arundinaceus</name>
    <dbReference type="NCBI Taxonomy" id="35708"/>
    <lineage>
        <taxon>Eukaryota</taxon>
        <taxon>Viridiplantae</taxon>
        <taxon>Streptophyta</taxon>
        <taxon>Embryophyta</taxon>
        <taxon>Tracheophyta</taxon>
        <taxon>Spermatophyta</taxon>
        <taxon>Magnoliopsida</taxon>
        <taxon>Liliopsida</taxon>
        <taxon>Poales</taxon>
        <taxon>Poaceae</taxon>
        <taxon>PACMAD clade</taxon>
        <taxon>Arundinoideae</taxon>
        <taxon>Arundineae</taxon>
        <taxon>Arundo</taxon>
    </lineage>
</organism>
<reference evidence="1" key="2">
    <citation type="journal article" date="2015" name="Data Brief">
        <title>Shoot transcriptome of the giant reed, Arundo donax.</title>
        <authorList>
            <person name="Barrero R.A."/>
            <person name="Guerrero F.D."/>
            <person name="Moolhuijzen P."/>
            <person name="Goolsby J.A."/>
            <person name="Tidwell J."/>
            <person name="Bellgard S.E."/>
            <person name="Bellgard M.I."/>
        </authorList>
    </citation>
    <scope>NUCLEOTIDE SEQUENCE</scope>
    <source>
        <tissue evidence="1">Shoot tissue taken approximately 20 cm above the soil surface</tissue>
    </source>
</reference>
<proteinExistence type="predicted"/>
<name>A0A0A9F5G5_ARUDO</name>
<sequence>MVNPVVSARCPRPLALTSCCCSSVRTHSFSFRVCWLGSRTPYRVQICELPTVLRPFAFCCCAIKP</sequence>
<protein>
    <submittedName>
        <fullName evidence="1">Uncharacterized protein</fullName>
    </submittedName>
</protein>
<reference evidence="1" key="1">
    <citation type="submission" date="2014-09" db="EMBL/GenBank/DDBJ databases">
        <authorList>
            <person name="Magalhaes I.L.F."/>
            <person name="Oliveira U."/>
            <person name="Santos F.R."/>
            <person name="Vidigal T.H.D.A."/>
            <person name="Brescovit A.D."/>
            <person name="Santos A.J."/>
        </authorList>
    </citation>
    <scope>NUCLEOTIDE SEQUENCE</scope>
    <source>
        <tissue evidence="1">Shoot tissue taken approximately 20 cm above the soil surface</tissue>
    </source>
</reference>